<dbReference type="FunFam" id="1.10.510.10:FF:000400">
    <property type="entry name" value="MDIS1-interacting receptor like kinase 1"/>
    <property type="match status" value="1"/>
</dbReference>
<dbReference type="FunFam" id="3.80.10.10:FF:000412">
    <property type="entry name" value="Leucine-rich repeat receptor-like protein kinase PXL1"/>
    <property type="match status" value="1"/>
</dbReference>
<evidence type="ECO:0000256" key="18">
    <source>
        <dbReference type="ARBA" id="ARBA00023136"/>
    </source>
</evidence>
<evidence type="ECO:0000256" key="3">
    <source>
        <dbReference type="ARBA" id="ARBA00012513"/>
    </source>
</evidence>
<evidence type="ECO:0000256" key="11">
    <source>
        <dbReference type="ARBA" id="ARBA00022729"/>
    </source>
</evidence>
<evidence type="ECO:0000256" key="14">
    <source>
        <dbReference type="ARBA" id="ARBA00022777"/>
    </source>
</evidence>
<dbReference type="InterPro" id="IPR000719">
    <property type="entry name" value="Prot_kinase_dom"/>
</dbReference>
<sequence>MKKSNMQLKTQLSFFIFCFLYCFIGCYFFGSVTAVDDEVTVLLLIKAGLVDPLDSLQDWKLPENAAPKYAAHCNWTGVWCNSNGAVEKLDLSYMNLSGLVSDDIQRLQSLTSLNLCCNAFSSSLPKSISNLPALKSLDISNNSFVGAFPGGGLGRLTTLNASSNDFSGFLPENLGNATSLESLDLRGNFFQGSIPKSFKNLKKLKFLGLAGNNLTGNIPGELGQLSSLEKIILGYNDFEGEIPAEFGNLTNLKYLDLSPGNLSGKIPAELGRLKLLETVYLYKNNFEGSIPPAIGNITALIFLDLSDNMLSGKIPAEIAELKNLQLLDLKCNQLSGPVPIGLGGLTQLQDLALWNNSFSGPLPSDLGKNSPLQLLDVSSNTFSGEIPATLCNGGNLTKLILFNNAFSGPIPVGLSTCLSLIRVRMQNNLLSGTIPRGLGKLGKLDRLELANNSLTGQIPDDMGSSTSLSFIDLSRNCLQSSLPSTILSIPKLQTFMASNNNLEGEIPDQFQDCPSLSVLDLSSNHFSGIIPASIASCQRLVVLNLRNNQLTGQIPKVIAMMPTLATLDLSNNSLTGGIPENFGISPALEMLNVSYNKLEGPVPTNGVLRTINPDDLVGNAGLCGGVLPPCHGNLAFQASHGSLRTKHIIAGWIIGISSFLAILFALFGALTLYKRWYSNGSCFEEKYETGNGEWPWRLMAFQRLCFTTADILACIKESNVIGMGATGTVYKAEMPRLNTTVAVKKLWRSEADIETGSRNDLVGEVNLLGRLRHRNIVRLLGCIHNDTNVMIIYEFMQNGNLGEALHGKQAGKLLVDWVSRYNIALGVAQGLAYLHHDCHPPVIHRDIKSNNILLDANLEARIADFGLARMMIRKNETVSMVAGSYGYIAPEYGYTLKVDEKIDIYSFGVVLLELLTGKRPLDPGFGESVDIVEWIRWKIRDNKSLEEALDPIAGNCKHVQEEMLLVLRIALLCTAKLPRDRPSMRDVITMLGEAKPRRKSSSNNDGLTTNKEKPVFSTSPVNGLL</sequence>
<evidence type="ECO:0000313" key="28">
    <source>
        <dbReference type="Proteomes" id="UP000327013"/>
    </source>
</evidence>
<dbReference type="InterPro" id="IPR003591">
    <property type="entry name" value="Leu-rich_rpt_typical-subtyp"/>
</dbReference>
<comment type="catalytic activity">
    <reaction evidence="21">
        <text>L-threonyl-[protein] + ATP = O-phospho-L-threonyl-[protein] + ADP + H(+)</text>
        <dbReference type="Rhea" id="RHEA:46608"/>
        <dbReference type="Rhea" id="RHEA-COMP:11060"/>
        <dbReference type="Rhea" id="RHEA-COMP:11605"/>
        <dbReference type="ChEBI" id="CHEBI:15378"/>
        <dbReference type="ChEBI" id="CHEBI:30013"/>
        <dbReference type="ChEBI" id="CHEBI:30616"/>
        <dbReference type="ChEBI" id="CHEBI:61977"/>
        <dbReference type="ChEBI" id="CHEBI:456216"/>
        <dbReference type="EC" id="2.7.11.1"/>
    </reaction>
</comment>
<feature type="transmembrane region" description="Helical" evidence="25">
    <location>
        <begin position="12"/>
        <end position="30"/>
    </location>
</feature>
<proteinExistence type="inferred from homology"/>
<evidence type="ECO:0000256" key="21">
    <source>
        <dbReference type="ARBA" id="ARBA00047899"/>
    </source>
</evidence>
<keyword evidence="28" id="KW-1185">Reference proteome</keyword>
<keyword evidence="4" id="KW-0217">Developmental protein</keyword>
<dbReference type="PROSITE" id="PS50011">
    <property type="entry name" value="PROTEIN_KINASE_DOM"/>
    <property type="match status" value="1"/>
</dbReference>
<dbReference type="InterPro" id="IPR008271">
    <property type="entry name" value="Ser/Thr_kinase_AS"/>
</dbReference>
<dbReference type="SMART" id="SM00220">
    <property type="entry name" value="S_TKc"/>
    <property type="match status" value="1"/>
</dbReference>
<evidence type="ECO:0000256" key="12">
    <source>
        <dbReference type="ARBA" id="ARBA00022737"/>
    </source>
</evidence>
<evidence type="ECO:0000256" key="13">
    <source>
        <dbReference type="ARBA" id="ARBA00022741"/>
    </source>
</evidence>
<keyword evidence="7" id="KW-0597">Phosphoprotein</keyword>
<dbReference type="Gene3D" id="1.10.510.10">
    <property type="entry name" value="Transferase(Phosphotransferase) domain 1"/>
    <property type="match status" value="1"/>
</dbReference>
<feature type="compositionally biased region" description="Polar residues" evidence="24">
    <location>
        <begin position="1016"/>
        <end position="1025"/>
    </location>
</feature>
<keyword evidence="19" id="KW-0675">Receptor</keyword>
<evidence type="ECO:0000256" key="16">
    <source>
        <dbReference type="ARBA" id="ARBA00022840"/>
    </source>
</evidence>
<dbReference type="InterPro" id="IPR001611">
    <property type="entry name" value="Leu-rich_rpt"/>
</dbReference>
<dbReference type="GO" id="GO:0005524">
    <property type="term" value="F:ATP binding"/>
    <property type="evidence" value="ECO:0007669"/>
    <property type="project" value="UniProtKB-UniRule"/>
</dbReference>
<dbReference type="SUPFAM" id="SSF52047">
    <property type="entry name" value="RNI-like"/>
    <property type="match status" value="1"/>
</dbReference>
<feature type="domain" description="Protein kinase" evidence="26">
    <location>
        <begin position="715"/>
        <end position="998"/>
    </location>
</feature>
<protein>
    <recommendedName>
        <fullName evidence="3">non-specific serine/threonine protein kinase</fullName>
        <ecNumber evidence="3">2.7.11.1</ecNumber>
    </recommendedName>
</protein>
<dbReference type="SUPFAM" id="SSF52058">
    <property type="entry name" value="L domain-like"/>
    <property type="match status" value="1"/>
</dbReference>
<evidence type="ECO:0000256" key="1">
    <source>
        <dbReference type="ARBA" id="ARBA00004251"/>
    </source>
</evidence>
<comment type="subcellular location">
    <subcellularLocation>
        <location evidence="1">Cell membrane</location>
        <topology evidence="1">Single-pass type I membrane protein</topology>
    </subcellularLocation>
</comment>
<dbReference type="InterPro" id="IPR017441">
    <property type="entry name" value="Protein_kinase_ATP_BS"/>
</dbReference>
<accession>A0A5N6QI47</accession>
<feature type="transmembrane region" description="Helical" evidence="25">
    <location>
        <begin position="649"/>
        <end position="673"/>
    </location>
</feature>
<comment type="catalytic activity">
    <reaction evidence="22">
        <text>L-seryl-[protein] + ATP = O-phospho-L-seryl-[protein] + ADP + H(+)</text>
        <dbReference type="Rhea" id="RHEA:17989"/>
        <dbReference type="Rhea" id="RHEA-COMP:9863"/>
        <dbReference type="Rhea" id="RHEA-COMP:11604"/>
        <dbReference type="ChEBI" id="CHEBI:15378"/>
        <dbReference type="ChEBI" id="CHEBI:29999"/>
        <dbReference type="ChEBI" id="CHEBI:30616"/>
        <dbReference type="ChEBI" id="CHEBI:83421"/>
        <dbReference type="ChEBI" id="CHEBI:456216"/>
        <dbReference type="EC" id="2.7.11.1"/>
    </reaction>
</comment>
<evidence type="ECO:0000256" key="9">
    <source>
        <dbReference type="ARBA" id="ARBA00022679"/>
    </source>
</evidence>
<reference evidence="27 28" key="1">
    <citation type="submission" date="2019-06" db="EMBL/GenBank/DDBJ databases">
        <title>A chromosomal-level reference genome of Carpinus fangiana (Coryloideae, Betulaceae).</title>
        <authorList>
            <person name="Yang X."/>
            <person name="Wang Z."/>
            <person name="Zhang L."/>
            <person name="Hao G."/>
            <person name="Liu J."/>
            <person name="Yang Y."/>
        </authorList>
    </citation>
    <scope>NUCLEOTIDE SEQUENCE [LARGE SCALE GENOMIC DNA]</scope>
    <source>
        <strain evidence="27">Cfa_2016G</strain>
        <tissue evidence="27">Leaf</tissue>
    </source>
</reference>
<keyword evidence="15" id="KW-0221">Differentiation</keyword>
<feature type="region of interest" description="Disordered" evidence="24">
    <location>
        <begin position="991"/>
        <end position="1025"/>
    </location>
</feature>
<gene>
    <name evidence="27" type="ORF">FH972_002486</name>
</gene>
<dbReference type="PANTHER" id="PTHR45974">
    <property type="entry name" value="RECEPTOR-LIKE PROTEIN 55"/>
    <property type="match status" value="1"/>
</dbReference>
<evidence type="ECO:0000256" key="5">
    <source>
        <dbReference type="ARBA" id="ARBA00022475"/>
    </source>
</evidence>
<evidence type="ECO:0000256" key="20">
    <source>
        <dbReference type="ARBA" id="ARBA00023180"/>
    </source>
</evidence>
<evidence type="ECO:0000256" key="10">
    <source>
        <dbReference type="ARBA" id="ARBA00022692"/>
    </source>
</evidence>
<keyword evidence="20" id="KW-0325">Glycoprotein</keyword>
<dbReference type="InterPro" id="IPR013210">
    <property type="entry name" value="LRR_N_plant-typ"/>
</dbReference>
<evidence type="ECO:0000256" key="15">
    <source>
        <dbReference type="ARBA" id="ARBA00022782"/>
    </source>
</evidence>
<comment type="similarity">
    <text evidence="2">Belongs to the protein kinase superfamily. Ser/Thr protein kinase family.</text>
</comment>
<dbReference type="InterPro" id="IPR055414">
    <property type="entry name" value="LRR_R13L4/SHOC2-like"/>
</dbReference>
<dbReference type="GO" id="GO:0004674">
    <property type="term" value="F:protein serine/threonine kinase activity"/>
    <property type="evidence" value="ECO:0007669"/>
    <property type="project" value="UniProtKB-KW"/>
</dbReference>
<dbReference type="PANTHER" id="PTHR45974:SF260">
    <property type="entry name" value="PROTEIN KINASE DOMAIN-CONTAINING PROTEIN"/>
    <property type="match status" value="1"/>
</dbReference>
<keyword evidence="11" id="KW-0732">Signal</keyword>
<evidence type="ECO:0000256" key="17">
    <source>
        <dbReference type="ARBA" id="ARBA00022989"/>
    </source>
</evidence>
<organism evidence="27 28">
    <name type="scientific">Carpinus fangiana</name>
    <dbReference type="NCBI Taxonomy" id="176857"/>
    <lineage>
        <taxon>Eukaryota</taxon>
        <taxon>Viridiplantae</taxon>
        <taxon>Streptophyta</taxon>
        <taxon>Embryophyta</taxon>
        <taxon>Tracheophyta</taxon>
        <taxon>Spermatophyta</taxon>
        <taxon>Magnoliopsida</taxon>
        <taxon>eudicotyledons</taxon>
        <taxon>Gunneridae</taxon>
        <taxon>Pentapetalae</taxon>
        <taxon>rosids</taxon>
        <taxon>fabids</taxon>
        <taxon>Fagales</taxon>
        <taxon>Betulaceae</taxon>
        <taxon>Carpinus</taxon>
    </lineage>
</organism>
<dbReference type="Pfam" id="PF13855">
    <property type="entry name" value="LRR_8"/>
    <property type="match status" value="3"/>
</dbReference>
<evidence type="ECO:0000313" key="27">
    <source>
        <dbReference type="EMBL" id="KAE7997893.1"/>
    </source>
</evidence>
<dbReference type="PROSITE" id="PS00108">
    <property type="entry name" value="PROTEIN_KINASE_ST"/>
    <property type="match status" value="1"/>
</dbReference>
<dbReference type="Pfam" id="PF08263">
    <property type="entry name" value="LRRNT_2"/>
    <property type="match status" value="1"/>
</dbReference>
<dbReference type="Pfam" id="PF00069">
    <property type="entry name" value="Pkinase"/>
    <property type="match status" value="1"/>
</dbReference>
<dbReference type="Proteomes" id="UP000327013">
    <property type="component" value="Chromosome 1"/>
</dbReference>
<feature type="binding site" evidence="23">
    <location>
        <position position="745"/>
    </location>
    <ligand>
        <name>ATP</name>
        <dbReference type="ChEBI" id="CHEBI:30616"/>
    </ligand>
</feature>
<dbReference type="Gene3D" id="3.30.200.20">
    <property type="entry name" value="Phosphorylase Kinase, domain 1"/>
    <property type="match status" value="1"/>
</dbReference>
<dbReference type="GO" id="GO:0030154">
    <property type="term" value="P:cell differentiation"/>
    <property type="evidence" value="ECO:0007669"/>
    <property type="project" value="UniProtKB-KW"/>
</dbReference>
<dbReference type="EMBL" id="CM017321">
    <property type="protein sequence ID" value="KAE7997893.1"/>
    <property type="molecule type" value="Genomic_DNA"/>
</dbReference>
<evidence type="ECO:0000256" key="23">
    <source>
        <dbReference type="PROSITE-ProRule" id="PRU10141"/>
    </source>
</evidence>
<keyword evidence="6" id="KW-0723">Serine/threonine-protein kinase</keyword>
<dbReference type="Pfam" id="PF23598">
    <property type="entry name" value="LRR_14"/>
    <property type="match status" value="1"/>
</dbReference>
<dbReference type="FunFam" id="3.80.10.10:FF:000410">
    <property type="entry name" value="Leucine-rich repeat receptor-like protein kinase PXL1"/>
    <property type="match status" value="1"/>
</dbReference>
<keyword evidence="17 25" id="KW-1133">Transmembrane helix</keyword>
<dbReference type="Pfam" id="PF00560">
    <property type="entry name" value="LRR_1"/>
    <property type="match status" value="3"/>
</dbReference>
<evidence type="ECO:0000256" key="24">
    <source>
        <dbReference type="SAM" id="MobiDB-lite"/>
    </source>
</evidence>
<dbReference type="GO" id="GO:0005886">
    <property type="term" value="C:plasma membrane"/>
    <property type="evidence" value="ECO:0007669"/>
    <property type="project" value="UniProtKB-SubCell"/>
</dbReference>
<keyword evidence="9" id="KW-0808">Transferase</keyword>
<dbReference type="AlphaFoldDB" id="A0A5N6QI47"/>
<keyword evidence="10 25" id="KW-0812">Transmembrane</keyword>
<keyword evidence="8" id="KW-0433">Leucine-rich repeat</keyword>
<evidence type="ECO:0000256" key="8">
    <source>
        <dbReference type="ARBA" id="ARBA00022614"/>
    </source>
</evidence>
<keyword evidence="13 23" id="KW-0547">Nucleotide-binding</keyword>
<dbReference type="InterPro" id="IPR032675">
    <property type="entry name" value="LRR_dom_sf"/>
</dbReference>
<keyword evidence="14" id="KW-0418">Kinase</keyword>
<dbReference type="OrthoDB" id="676979at2759"/>
<dbReference type="GO" id="GO:0010087">
    <property type="term" value="P:phloem or xylem histogenesis"/>
    <property type="evidence" value="ECO:0007669"/>
    <property type="project" value="UniProtKB-ARBA"/>
</dbReference>
<keyword evidence="16 23" id="KW-0067">ATP-binding</keyword>
<name>A0A5N6QI47_9ROSI</name>
<evidence type="ECO:0000256" key="7">
    <source>
        <dbReference type="ARBA" id="ARBA00022553"/>
    </source>
</evidence>
<dbReference type="Gene3D" id="3.80.10.10">
    <property type="entry name" value="Ribonuclease Inhibitor"/>
    <property type="match status" value="4"/>
</dbReference>
<dbReference type="SMART" id="SM00369">
    <property type="entry name" value="LRR_TYP"/>
    <property type="match status" value="8"/>
</dbReference>
<evidence type="ECO:0000256" key="19">
    <source>
        <dbReference type="ARBA" id="ARBA00023170"/>
    </source>
</evidence>
<evidence type="ECO:0000256" key="22">
    <source>
        <dbReference type="ARBA" id="ARBA00048679"/>
    </source>
</evidence>
<dbReference type="SUPFAM" id="SSF56112">
    <property type="entry name" value="Protein kinase-like (PK-like)"/>
    <property type="match status" value="1"/>
</dbReference>
<dbReference type="EC" id="2.7.11.1" evidence="3"/>
<dbReference type="PROSITE" id="PS00107">
    <property type="entry name" value="PROTEIN_KINASE_ATP"/>
    <property type="match status" value="1"/>
</dbReference>
<dbReference type="FunFam" id="3.30.200.20:FF:000444">
    <property type="entry name" value="MDIS1-interacting receptor like kinase 1"/>
    <property type="match status" value="1"/>
</dbReference>
<keyword evidence="5" id="KW-1003">Cell membrane</keyword>
<keyword evidence="18 25" id="KW-0472">Membrane</keyword>
<evidence type="ECO:0000256" key="6">
    <source>
        <dbReference type="ARBA" id="ARBA00022527"/>
    </source>
</evidence>
<evidence type="ECO:0000259" key="26">
    <source>
        <dbReference type="PROSITE" id="PS50011"/>
    </source>
</evidence>
<keyword evidence="12" id="KW-0677">Repeat</keyword>
<evidence type="ECO:0000256" key="2">
    <source>
        <dbReference type="ARBA" id="ARBA00008684"/>
    </source>
</evidence>
<evidence type="ECO:0000256" key="4">
    <source>
        <dbReference type="ARBA" id="ARBA00022473"/>
    </source>
</evidence>
<dbReference type="FunFam" id="3.80.10.10:FF:000297">
    <property type="entry name" value="Leucine-rich repeat receptor-like protein kinase PXL1"/>
    <property type="match status" value="1"/>
</dbReference>
<dbReference type="InterPro" id="IPR011009">
    <property type="entry name" value="Kinase-like_dom_sf"/>
</dbReference>
<evidence type="ECO:0000256" key="25">
    <source>
        <dbReference type="SAM" id="Phobius"/>
    </source>
</evidence>